<dbReference type="Pfam" id="PF25601">
    <property type="entry name" value="AAA_lid_14"/>
    <property type="match status" value="1"/>
</dbReference>
<dbReference type="AlphaFoldDB" id="X1T391"/>
<dbReference type="InterPro" id="IPR058031">
    <property type="entry name" value="AAA_lid_NorR"/>
</dbReference>
<feature type="non-terminal residue" evidence="6">
    <location>
        <position position="1"/>
    </location>
</feature>
<organism evidence="6">
    <name type="scientific">marine sediment metagenome</name>
    <dbReference type="NCBI Taxonomy" id="412755"/>
    <lineage>
        <taxon>unclassified sequences</taxon>
        <taxon>metagenomes</taxon>
        <taxon>ecological metagenomes</taxon>
    </lineage>
</organism>
<name>X1T391_9ZZZZ</name>
<dbReference type="PANTHER" id="PTHR32071">
    <property type="entry name" value="TRANSCRIPTIONAL REGULATORY PROTEIN"/>
    <property type="match status" value="1"/>
</dbReference>
<accession>X1T391</accession>
<evidence type="ECO:0000256" key="3">
    <source>
        <dbReference type="ARBA" id="ARBA00023015"/>
    </source>
</evidence>
<dbReference type="PRINTS" id="PR01590">
    <property type="entry name" value="HTHFIS"/>
</dbReference>
<dbReference type="GO" id="GO:0043565">
    <property type="term" value="F:sequence-specific DNA binding"/>
    <property type="evidence" value="ECO:0007669"/>
    <property type="project" value="InterPro"/>
</dbReference>
<dbReference type="GO" id="GO:0006355">
    <property type="term" value="P:regulation of DNA-templated transcription"/>
    <property type="evidence" value="ECO:0007669"/>
    <property type="project" value="InterPro"/>
</dbReference>
<sequence length="158" mass="18238">RSDLYYRINMYNIKVPPLRERKKDILPIAGHFLKTHASANNKKIRALEPELEQRLMQYSYPGNVRELENIIAAAVLQEKGKKLTLATTLNLLPYEGPERRKNVELLTLEEIEKRHIEKVLEITGGNRPKSAKILGVNVSTVYRKIEKYGLGQRNYGKI</sequence>
<protein>
    <recommendedName>
        <fullName evidence="5">Sigma-54 factor interaction domain-containing protein</fullName>
    </recommendedName>
</protein>
<dbReference type="InterPro" id="IPR009057">
    <property type="entry name" value="Homeodomain-like_sf"/>
</dbReference>
<reference evidence="6" key="1">
    <citation type="journal article" date="2014" name="Front. Microbiol.">
        <title>High frequency of phylogenetically diverse reductive dehalogenase-homologous genes in deep subseafloor sedimentary metagenomes.</title>
        <authorList>
            <person name="Kawai M."/>
            <person name="Futagami T."/>
            <person name="Toyoda A."/>
            <person name="Takaki Y."/>
            <person name="Nishi S."/>
            <person name="Hori S."/>
            <person name="Arai W."/>
            <person name="Tsubouchi T."/>
            <person name="Morono Y."/>
            <person name="Uchiyama I."/>
            <person name="Ito T."/>
            <person name="Fujiyama A."/>
            <person name="Inagaki F."/>
            <person name="Takami H."/>
        </authorList>
    </citation>
    <scope>NUCLEOTIDE SEQUENCE</scope>
    <source>
        <strain evidence="6">Expedition CK06-06</strain>
    </source>
</reference>
<keyword evidence="1" id="KW-0547">Nucleotide-binding</keyword>
<dbReference type="Gene3D" id="1.10.10.60">
    <property type="entry name" value="Homeodomain-like"/>
    <property type="match status" value="1"/>
</dbReference>
<dbReference type="InterPro" id="IPR002197">
    <property type="entry name" value="HTH_Fis"/>
</dbReference>
<dbReference type="InterPro" id="IPR027417">
    <property type="entry name" value="P-loop_NTPase"/>
</dbReference>
<keyword evidence="3" id="KW-0805">Transcription regulation</keyword>
<dbReference type="SUPFAM" id="SSF46689">
    <property type="entry name" value="Homeodomain-like"/>
    <property type="match status" value="1"/>
</dbReference>
<dbReference type="InterPro" id="IPR002078">
    <property type="entry name" value="Sigma_54_int"/>
</dbReference>
<evidence type="ECO:0000259" key="5">
    <source>
        <dbReference type="PROSITE" id="PS50045"/>
    </source>
</evidence>
<keyword evidence="2" id="KW-0067">ATP-binding</keyword>
<comment type="caution">
    <text evidence="6">The sequence shown here is derived from an EMBL/GenBank/DDBJ whole genome shotgun (WGS) entry which is preliminary data.</text>
</comment>
<feature type="domain" description="Sigma-54 factor interaction" evidence="5">
    <location>
        <begin position="1"/>
        <end position="76"/>
    </location>
</feature>
<dbReference type="SUPFAM" id="SSF52540">
    <property type="entry name" value="P-loop containing nucleoside triphosphate hydrolases"/>
    <property type="match status" value="1"/>
</dbReference>
<dbReference type="GO" id="GO:0005524">
    <property type="term" value="F:ATP binding"/>
    <property type="evidence" value="ECO:0007669"/>
    <property type="project" value="UniProtKB-KW"/>
</dbReference>
<evidence type="ECO:0000313" key="6">
    <source>
        <dbReference type="EMBL" id="GAI99792.1"/>
    </source>
</evidence>
<dbReference type="PROSITE" id="PS00688">
    <property type="entry name" value="SIGMA54_INTERACT_3"/>
    <property type="match status" value="1"/>
</dbReference>
<gene>
    <name evidence="6" type="ORF">S12H4_39377</name>
</gene>
<dbReference type="PROSITE" id="PS50045">
    <property type="entry name" value="SIGMA54_INTERACT_4"/>
    <property type="match status" value="1"/>
</dbReference>
<evidence type="ECO:0000256" key="2">
    <source>
        <dbReference type="ARBA" id="ARBA00022840"/>
    </source>
</evidence>
<proteinExistence type="predicted"/>
<evidence type="ECO:0000256" key="4">
    <source>
        <dbReference type="ARBA" id="ARBA00023163"/>
    </source>
</evidence>
<dbReference type="Pfam" id="PF02954">
    <property type="entry name" value="HTH_8"/>
    <property type="match status" value="1"/>
</dbReference>
<dbReference type="Gene3D" id="1.10.8.60">
    <property type="match status" value="1"/>
</dbReference>
<dbReference type="InterPro" id="IPR025944">
    <property type="entry name" value="Sigma_54_int_dom_CS"/>
</dbReference>
<dbReference type="EMBL" id="BARW01023795">
    <property type="protein sequence ID" value="GAI99792.1"/>
    <property type="molecule type" value="Genomic_DNA"/>
</dbReference>
<evidence type="ECO:0000256" key="1">
    <source>
        <dbReference type="ARBA" id="ARBA00022741"/>
    </source>
</evidence>
<keyword evidence="4" id="KW-0804">Transcription</keyword>